<sequence length="150" mass="15442">MRALAAFVTALAAATGAAPALADPAAGHGNSPRVNYLLHCAGCHLADGAGKPDRGIPDMRGQIGHYLRTPDGRAYLAQVPGVANSALSNREIADVLTWMVPTFSRAEAPAASPPYTEAEVAALRASVPADIPAERARVIARLNAIGLAVR</sequence>
<dbReference type="SUPFAM" id="SSF46626">
    <property type="entry name" value="Cytochrome c"/>
    <property type="match status" value="1"/>
</dbReference>
<reference evidence="8" key="4">
    <citation type="journal article" date="2008" name="Nat. Rev. Mol. Cell Biol.">
        <title>Cytochrome c: functions beyond respiration.</title>
        <authorList>
            <person name="Ow Y.P."/>
            <person name="Green D.R."/>
            <person name="Hao Z."/>
            <person name="Mak T.W."/>
        </authorList>
    </citation>
    <scope>NUCLEOTIDE SEQUENCE</scope>
</reference>
<evidence type="ECO:0000259" key="6">
    <source>
        <dbReference type="PROSITE" id="PS51007"/>
    </source>
</evidence>
<evidence type="ECO:0000256" key="4">
    <source>
        <dbReference type="PROSITE-ProRule" id="PRU00433"/>
    </source>
</evidence>
<evidence type="ECO:0000256" key="1">
    <source>
        <dbReference type="ARBA" id="ARBA00022617"/>
    </source>
</evidence>
<reference evidence="8" key="5">
    <citation type="journal article" date="2012" name="Protein Cell">
        <title>Continued surprises in the cytochrome c biogenesis story.</title>
        <authorList>
            <person name="Sawyer E.B."/>
            <person name="Barker P.D."/>
        </authorList>
    </citation>
    <scope>NUCLEOTIDE SEQUENCE</scope>
</reference>
<evidence type="ECO:0000256" key="2">
    <source>
        <dbReference type="ARBA" id="ARBA00022723"/>
    </source>
</evidence>
<reference evidence="8" key="2">
    <citation type="journal article" date="1999" name="Structure">
        <title>Still a puzzle: why is haem covalently attached in c-type cytochromes?</title>
        <authorList>
            <person name="Barker P.D."/>
            <person name="Ferguson S.J."/>
        </authorList>
    </citation>
    <scope>NUCLEOTIDE SEQUENCE</scope>
</reference>
<evidence type="ECO:0000256" key="5">
    <source>
        <dbReference type="SAM" id="SignalP"/>
    </source>
</evidence>
<reference evidence="8" key="7">
    <citation type="submission" date="2025-08" db="UniProtKB">
        <authorList>
            <consortium name="RefSeq"/>
        </authorList>
    </citation>
    <scope>IDENTIFICATION</scope>
</reference>
<organism evidence="7 8">
    <name type="scientific">Derxia gummosa DSM 723</name>
    <dbReference type="NCBI Taxonomy" id="1121388"/>
    <lineage>
        <taxon>Bacteria</taxon>
        <taxon>Pseudomonadati</taxon>
        <taxon>Pseudomonadota</taxon>
        <taxon>Betaproteobacteria</taxon>
        <taxon>Burkholderiales</taxon>
        <taxon>Alcaligenaceae</taxon>
        <taxon>Derxia</taxon>
    </lineage>
</organism>
<dbReference type="Gene3D" id="1.10.760.10">
    <property type="entry name" value="Cytochrome c-like domain"/>
    <property type="match status" value="1"/>
</dbReference>
<dbReference type="PROSITE" id="PS51007">
    <property type="entry name" value="CYTC"/>
    <property type="match status" value="1"/>
</dbReference>
<proteinExistence type="predicted"/>
<dbReference type="RefSeq" id="WP_051378722.1">
    <property type="nucleotide sequence ID" value="NZ_AXWS01000013.1"/>
</dbReference>
<protein>
    <submittedName>
        <fullName evidence="8">C-type cytochrome</fullName>
    </submittedName>
</protein>
<dbReference type="AlphaFoldDB" id="A0A8B6XA03"/>
<evidence type="ECO:0000256" key="3">
    <source>
        <dbReference type="ARBA" id="ARBA00023004"/>
    </source>
</evidence>
<dbReference type="GO" id="GO:0020037">
    <property type="term" value="F:heme binding"/>
    <property type="evidence" value="ECO:0007669"/>
    <property type="project" value="InterPro"/>
</dbReference>
<keyword evidence="3 4" id="KW-0408">Iron</keyword>
<dbReference type="GO" id="GO:0046872">
    <property type="term" value="F:metal ion binding"/>
    <property type="evidence" value="ECO:0007669"/>
    <property type="project" value="UniProtKB-KW"/>
</dbReference>
<keyword evidence="2 4" id="KW-0479">Metal-binding</keyword>
<accession>A0A8B6XA03</accession>
<keyword evidence="5" id="KW-0732">Signal</keyword>
<dbReference type="InterPro" id="IPR036909">
    <property type="entry name" value="Cyt_c-like_dom_sf"/>
</dbReference>
<reference evidence="8" key="1">
    <citation type="journal article" date="1999" name="Curr. Biol.">
        <title>Cytochrome c.</title>
        <authorList>
            <person name="Kroemer G."/>
        </authorList>
    </citation>
    <scope>NUCLEOTIDE SEQUENCE</scope>
</reference>
<feature type="chain" id="PRO_5034205753" evidence="5">
    <location>
        <begin position="23"/>
        <end position="150"/>
    </location>
</feature>
<evidence type="ECO:0000313" key="8">
    <source>
        <dbReference type="RefSeq" id="WP_051378722.1"/>
    </source>
</evidence>
<dbReference type="GO" id="GO:0009055">
    <property type="term" value="F:electron transfer activity"/>
    <property type="evidence" value="ECO:0007669"/>
    <property type="project" value="InterPro"/>
</dbReference>
<feature type="signal peptide" evidence="5">
    <location>
        <begin position="1"/>
        <end position="22"/>
    </location>
</feature>
<name>A0A8B6XA03_9BURK</name>
<dbReference type="InterPro" id="IPR009056">
    <property type="entry name" value="Cyt_c-like_dom"/>
</dbReference>
<dbReference type="OrthoDB" id="9811281at2"/>
<keyword evidence="7" id="KW-1185">Reference proteome</keyword>
<reference evidence="8" key="6">
    <citation type="journal article" date="2019" name="Int. J. Biol. Macromol.">
        <title>Cytochrome c: An extreme multifunctional protein with a key role in cell fate.</title>
        <authorList>
            <person name="Santucci R."/>
            <person name="Sinibaldi F."/>
            <person name="Cozza P."/>
            <person name="Polticelli F."/>
            <person name="Fiorucci L."/>
        </authorList>
    </citation>
    <scope>NUCLEOTIDE SEQUENCE</scope>
</reference>
<evidence type="ECO:0000313" key="7">
    <source>
        <dbReference type="Proteomes" id="UP000675920"/>
    </source>
</evidence>
<reference evidence="8" key="3">
    <citation type="journal article" date="2003" name="Philos. Trans. R. Soc. Lond., B, Biol. Sci.">
        <title>C-type cytochromes: diverse structures and biogenesis systems pose evolutionary problems.</title>
        <authorList>
            <person name="Allen J.W."/>
            <person name="Daltrop O."/>
            <person name="Stevens J.M."/>
            <person name="Ferguson S.J."/>
        </authorList>
    </citation>
    <scope>NUCLEOTIDE SEQUENCE</scope>
</reference>
<dbReference type="Proteomes" id="UP000675920">
    <property type="component" value="Unplaced"/>
</dbReference>
<keyword evidence="1 4" id="KW-0349">Heme</keyword>
<feature type="domain" description="Cytochrome c" evidence="6">
    <location>
        <begin position="22"/>
        <end position="131"/>
    </location>
</feature>